<feature type="region of interest" description="Disordered" evidence="1">
    <location>
        <begin position="398"/>
        <end position="435"/>
    </location>
</feature>
<dbReference type="AlphaFoldDB" id="A0A4U6TWR3"/>
<dbReference type="PROSITE" id="PS50800">
    <property type="entry name" value="SAP"/>
    <property type="match status" value="1"/>
</dbReference>
<name>A0A4U6TWR3_SETVI</name>
<proteinExistence type="predicted"/>
<dbReference type="OMA" id="KQSMRNH"/>
<feature type="region of interest" description="Disordered" evidence="1">
    <location>
        <begin position="703"/>
        <end position="734"/>
    </location>
</feature>
<evidence type="ECO:0000313" key="4">
    <source>
        <dbReference type="Proteomes" id="UP000298652"/>
    </source>
</evidence>
<dbReference type="PANTHER" id="PTHR36376">
    <property type="entry name" value="OS09G0514700 PROTEIN"/>
    <property type="match status" value="1"/>
</dbReference>
<accession>A0A4U6TWR3</accession>
<dbReference type="PANTHER" id="PTHR36376:SF1">
    <property type="entry name" value="OS09G0514700 PROTEIN"/>
    <property type="match status" value="1"/>
</dbReference>
<feature type="domain" description="SAP" evidence="2">
    <location>
        <begin position="11"/>
        <end position="45"/>
    </location>
</feature>
<gene>
    <name evidence="3" type="ORF">SEVIR_7G303701v2</name>
</gene>
<organism evidence="3 4">
    <name type="scientific">Setaria viridis</name>
    <name type="common">Green bristlegrass</name>
    <name type="synonym">Setaria italica subsp. viridis</name>
    <dbReference type="NCBI Taxonomy" id="4556"/>
    <lineage>
        <taxon>Eukaryota</taxon>
        <taxon>Viridiplantae</taxon>
        <taxon>Streptophyta</taxon>
        <taxon>Embryophyta</taxon>
        <taxon>Tracheophyta</taxon>
        <taxon>Spermatophyta</taxon>
        <taxon>Magnoliopsida</taxon>
        <taxon>Liliopsida</taxon>
        <taxon>Poales</taxon>
        <taxon>Poaceae</taxon>
        <taxon>PACMAD clade</taxon>
        <taxon>Panicoideae</taxon>
        <taxon>Panicodae</taxon>
        <taxon>Paniceae</taxon>
        <taxon>Cenchrinae</taxon>
        <taxon>Setaria</taxon>
    </lineage>
</organism>
<reference evidence="3" key="1">
    <citation type="submission" date="2019-03" db="EMBL/GenBank/DDBJ databases">
        <title>WGS assembly of Setaria viridis.</title>
        <authorList>
            <person name="Huang P."/>
            <person name="Jenkins J."/>
            <person name="Grimwood J."/>
            <person name="Barry K."/>
            <person name="Healey A."/>
            <person name="Mamidi S."/>
            <person name="Sreedasyam A."/>
            <person name="Shu S."/>
            <person name="Feldman M."/>
            <person name="Wu J."/>
            <person name="Yu Y."/>
            <person name="Chen C."/>
            <person name="Johnson J."/>
            <person name="Rokhsar D."/>
            <person name="Baxter I."/>
            <person name="Schmutz J."/>
            <person name="Brutnell T."/>
            <person name="Kellogg E."/>
        </authorList>
    </citation>
    <scope>NUCLEOTIDE SEQUENCE [LARGE SCALE GENOMIC DNA]</scope>
</reference>
<feature type="compositionally biased region" description="Basic and acidic residues" evidence="1">
    <location>
        <begin position="552"/>
        <end position="565"/>
    </location>
</feature>
<dbReference type="EMBL" id="CM016558">
    <property type="protein sequence ID" value="TKW07400.1"/>
    <property type="molecule type" value="Genomic_DNA"/>
</dbReference>
<dbReference type="Proteomes" id="UP000298652">
    <property type="component" value="Chromosome 7"/>
</dbReference>
<evidence type="ECO:0000256" key="1">
    <source>
        <dbReference type="SAM" id="MobiDB-lite"/>
    </source>
</evidence>
<evidence type="ECO:0000259" key="2">
    <source>
        <dbReference type="PROSITE" id="PS50800"/>
    </source>
</evidence>
<dbReference type="Gramene" id="TKW07400">
    <property type="protein sequence ID" value="TKW07400"/>
    <property type="gene ID" value="SEVIR_7G303701v2"/>
</dbReference>
<feature type="region of interest" description="Disordered" evidence="1">
    <location>
        <begin position="552"/>
        <end position="582"/>
    </location>
</feature>
<evidence type="ECO:0000313" key="3">
    <source>
        <dbReference type="EMBL" id="TKW07400.1"/>
    </source>
</evidence>
<protein>
    <recommendedName>
        <fullName evidence="2">SAP domain-containing protein</fullName>
    </recommendedName>
</protein>
<feature type="region of interest" description="Disordered" evidence="1">
    <location>
        <begin position="321"/>
        <end position="348"/>
    </location>
</feature>
<dbReference type="InterPro" id="IPR003034">
    <property type="entry name" value="SAP_dom"/>
</dbReference>
<keyword evidence="4" id="KW-1185">Reference proteome</keyword>
<sequence>MVAARSGGMEFAAMKRRELLELCRQHGLATRGSKADLAASLAGAISGAAAAENAVEVVVGKGCLKRLGGSASCGTSGAAKKVRFALDEESEERARRRRSLVVLQPVVTKTRGRRKAKKALAAAAVSGRGQQQKCNDVGCDSADKDVTGKVGTDAPVTRSTMKAMCLCAHSGAESWNNPAVAEKEGMVEAATDRKQRWKTRENAVVIAANSHEGISCRITLSSSSSSAAALVYPFVEKKRGRRKARDGKDELSAVEQAAEVQDLTTAAVPVIIKSRSSRNGEYYPLSAQKSPKMLVSCRTTSSSLAAAVTLPTDSGCKWRKTRGRPKSKEGATVVSGRGSRQKCDVGDDSVDHGTFGEVGADAPLTQSRKKAVNLCAENGVEGQNNPVEAEEEGQVVGAAFDSRKQKRKRKAQGNAEGTAANALAGVSHGSTRKSNLSAVVDNRRGMKKVGDHNDELGVEEQPTQVQVEEQPVEDCVPAVQKSGRTRRTDSVAAAAMLAIVTENKARKAEDVHPDGELPADLEVPRIGAPITRSSRSRNVQVYNSVVEETHVGEKIEDKRKPDRPSTHSCRRQQLASSVKEEEQVAASCELPRLKQSMRNHPEADELISNANLETNKFCRLPVANDLKIVHPLTLKAANTSVEDVVTKAGKEMGFTKSSREDKIKITGGVSVSVDDGTKASAAKTELGVLVKTTTGMHESVSGEEFQSAKGGDVGKQPAVRGPVRRSTRRCVVAG</sequence>